<dbReference type="EMBL" id="PFLC01000053">
    <property type="protein sequence ID" value="PIY62099.1"/>
    <property type="molecule type" value="Genomic_DNA"/>
</dbReference>
<evidence type="ECO:0000256" key="1">
    <source>
        <dbReference type="ARBA" id="ARBA00004496"/>
    </source>
</evidence>
<dbReference type="Pfam" id="PF01025">
    <property type="entry name" value="GrpE"/>
    <property type="match status" value="1"/>
</dbReference>
<dbReference type="InterPro" id="IPR000740">
    <property type="entry name" value="GrpE"/>
</dbReference>
<comment type="caution">
    <text evidence="15">The sequence shown here is derived from an EMBL/GenBank/DDBJ whole genome shotgun (WGS) entry which is preliminary data.</text>
</comment>
<evidence type="ECO:0000256" key="2">
    <source>
        <dbReference type="ARBA" id="ARBA00009054"/>
    </source>
</evidence>
<feature type="compositionally biased region" description="Acidic residues" evidence="14">
    <location>
        <begin position="1"/>
        <end position="13"/>
    </location>
</feature>
<dbReference type="Gene3D" id="2.30.22.10">
    <property type="entry name" value="Head domain of nucleotide exchange factor GrpE"/>
    <property type="match status" value="1"/>
</dbReference>
<evidence type="ECO:0000256" key="4">
    <source>
        <dbReference type="ARBA" id="ARBA00022490"/>
    </source>
</evidence>
<comment type="subunit">
    <text evidence="3 10">Homodimer.</text>
</comment>
<dbReference type="InterPro" id="IPR013805">
    <property type="entry name" value="GrpE_CC"/>
</dbReference>
<evidence type="ECO:0000256" key="6">
    <source>
        <dbReference type="ARBA" id="ARBA00023186"/>
    </source>
</evidence>
<name>A0A2M7QA70_9BACT</name>
<dbReference type="GO" id="GO:0051087">
    <property type="term" value="F:protein-folding chaperone binding"/>
    <property type="evidence" value="ECO:0007669"/>
    <property type="project" value="InterPro"/>
</dbReference>
<dbReference type="PRINTS" id="PR00773">
    <property type="entry name" value="GRPEPROTEIN"/>
</dbReference>
<organism evidence="15 16">
    <name type="scientific">Candidatus Uhrbacteria bacterium CG_4_10_14_0_8_um_filter_58_22</name>
    <dbReference type="NCBI Taxonomy" id="1975029"/>
    <lineage>
        <taxon>Bacteria</taxon>
        <taxon>Candidatus Uhriibacteriota</taxon>
    </lineage>
</organism>
<evidence type="ECO:0000256" key="12">
    <source>
        <dbReference type="RuleBase" id="RU004478"/>
    </source>
</evidence>
<accession>A0A2M7QA70</accession>
<dbReference type="Proteomes" id="UP000230973">
    <property type="component" value="Unassembled WGS sequence"/>
</dbReference>
<keyword evidence="5 10" id="KW-0346">Stress response</keyword>
<gene>
    <name evidence="10 15" type="primary">grpE</name>
    <name evidence="15" type="ORF">COY93_04015</name>
</gene>
<dbReference type="PROSITE" id="PS01071">
    <property type="entry name" value="GRPE"/>
    <property type="match status" value="1"/>
</dbReference>
<keyword evidence="4 10" id="KW-0963">Cytoplasm</keyword>
<reference evidence="16" key="1">
    <citation type="submission" date="2017-09" db="EMBL/GenBank/DDBJ databases">
        <title>Depth-based differentiation of microbial function through sediment-hosted aquifers and enrichment of novel symbionts in the deep terrestrial subsurface.</title>
        <authorList>
            <person name="Probst A.J."/>
            <person name="Ladd B."/>
            <person name="Jarett J.K."/>
            <person name="Geller-Mcgrath D.E."/>
            <person name="Sieber C.M.K."/>
            <person name="Emerson J.B."/>
            <person name="Anantharaman K."/>
            <person name="Thomas B.C."/>
            <person name="Malmstrom R."/>
            <person name="Stieglmeier M."/>
            <person name="Klingl A."/>
            <person name="Woyke T."/>
            <person name="Ryan C.M."/>
            <person name="Banfield J.F."/>
        </authorList>
    </citation>
    <scope>NUCLEOTIDE SEQUENCE [LARGE SCALE GENOMIC DNA]</scope>
</reference>
<dbReference type="AlphaFoldDB" id="A0A2M7QA70"/>
<keyword evidence="6 10" id="KW-0143">Chaperone</keyword>
<evidence type="ECO:0000256" key="9">
    <source>
        <dbReference type="ARBA" id="ARBA00076414"/>
    </source>
</evidence>
<sequence>MDDHQQDEEQPTEDDVRSEAEGGEMTSTVEQNLDYKDSYLRAVADYDNLKKEIVRLRGEYARYAAVEVVREFLPVYDNLKKALEHAPASDGCTKWTEGIGLIADQCGKVLAAAGVQAVDEVGMPFDPTVHEALMREKRDGAVTDTVVKVVEPGYRLHDRVLRPAKVIVAE</sequence>
<dbReference type="PANTHER" id="PTHR21237:SF23">
    <property type="entry name" value="GRPE PROTEIN HOMOLOG, MITOCHONDRIAL"/>
    <property type="match status" value="1"/>
</dbReference>
<evidence type="ECO:0000313" key="16">
    <source>
        <dbReference type="Proteomes" id="UP000230973"/>
    </source>
</evidence>
<feature type="coiled-coil region" evidence="13">
    <location>
        <begin position="39"/>
        <end position="66"/>
    </location>
</feature>
<dbReference type="PANTHER" id="PTHR21237">
    <property type="entry name" value="GRPE PROTEIN"/>
    <property type="match status" value="1"/>
</dbReference>
<evidence type="ECO:0000256" key="14">
    <source>
        <dbReference type="SAM" id="MobiDB-lite"/>
    </source>
</evidence>
<comment type="subcellular location">
    <subcellularLocation>
        <location evidence="1 10">Cytoplasm</location>
    </subcellularLocation>
</comment>
<protein>
    <recommendedName>
        <fullName evidence="8 10">Protein GrpE</fullName>
    </recommendedName>
    <alternativeName>
        <fullName evidence="9 10">HSP-70 cofactor</fullName>
    </alternativeName>
</protein>
<evidence type="ECO:0000256" key="3">
    <source>
        <dbReference type="ARBA" id="ARBA00011738"/>
    </source>
</evidence>
<dbReference type="HAMAP" id="MF_01151">
    <property type="entry name" value="GrpE"/>
    <property type="match status" value="1"/>
</dbReference>
<dbReference type="GO" id="GO:0006457">
    <property type="term" value="P:protein folding"/>
    <property type="evidence" value="ECO:0007669"/>
    <property type="project" value="InterPro"/>
</dbReference>
<proteinExistence type="inferred from homology"/>
<dbReference type="InterPro" id="IPR009012">
    <property type="entry name" value="GrpE_head"/>
</dbReference>
<dbReference type="Gene3D" id="3.90.20.20">
    <property type="match status" value="1"/>
</dbReference>
<dbReference type="CDD" id="cd00446">
    <property type="entry name" value="GrpE"/>
    <property type="match status" value="1"/>
</dbReference>
<evidence type="ECO:0000256" key="5">
    <source>
        <dbReference type="ARBA" id="ARBA00023016"/>
    </source>
</evidence>
<dbReference type="GO" id="GO:0051082">
    <property type="term" value="F:unfolded protein binding"/>
    <property type="evidence" value="ECO:0007669"/>
    <property type="project" value="TreeGrafter"/>
</dbReference>
<dbReference type="SUPFAM" id="SSF51064">
    <property type="entry name" value="Head domain of nucleotide exchange factor GrpE"/>
    <property type="match status" value="1"/>
</dbReference>
<evidence type="ECO:0000256" key="13">
    <source>
        <dbReference type="SAM" id="Coils"/>
    </source>
</evidence>
<keyword evidence="13" id="KW-0175">Coiled coil</keyword>
<comment type="function">
    <text evidence="7 10 11">Participates actively in the response to hyperosmotic and heat shock by preventing the aggregation of stress-denatured proteins, in association with DnaK and GrpE. It is the nucleotide exchange factor for DnaK and may function as a thermosensor. Unfolded proteins bind initially to DnaJ; upon interaction with the DnaJ-bound protein, DnaK hydrolyzes its bound ATP, resulting in the formation of a stable complex. GrpE releases ADP from DnaK; ATP binding to DnaK triggers the release of the substrate protein, thus completing the reaction cycle. Several rounds of ATP-dependent interactions between DnaJ, DnaK and GrpE are required for fully efficient folding.</text>
</comment>
<dbReference type="GO" id="GO:0005737">
    <property type="term" value="C:cytoplasm"/>
    <property type="evidence" value="ECO:0007669"/>
    <property type="project" value="UniProtKB-SubCell"/>
</dbReference>
<evidence type="ECO:0000256" key="7">
    <source>
        <dbReference type="ARBA" id="ARBA00053401"/>
    </source>
</evidence>
<evidence type="ECO:0000256" key="10">
    <source>
        <dbReference type="HAMAP-Rule" id="MF_01151"/>
    </source>
</evidence>
<evidence type="ECO:0000256" key="8">
    <source>
        <dbReference type="ARBA" id="ARBA00072274"/>
    </source>
</evidence>
<dbReference type="GO" id="GO:0042803">
    <property type="term" value="F:protein homodimerization activity"/>
    <property type="evidence" value="ECO:0007669"/>
    <property type="project" value="InterPro"/>
</dbReference>
<evidence type="ECO:0000256" key="11">
    <source>
        <dbReference type="RuleBase" id="RU000639"/>
    </source>
</evidence>
<dbReference type="SUPFAM" id="SSF58014">
    <property type="entry name" value="Coiled-coil domain of nucleotide exchange factor GrpE"/>
    <property type="match status" value="1"/>
</dbReference>
<comment type="similarity">
    <text evidence="2 10 12">Belongs to the GrpE family.</text>
</comment>
<feature type="region of interest" description="Disordered" evidence="14">
    <location>
        <begin position="1"/>
        <end position="31"/>
    </location>
</feature>
<dbReference type="GO" id="GO:0000774">
    <property type="term" value="F:adenyl-nucleotide exchange factor activity"/>
    <property type="evidence" value="ECO:0007669"/>
    <property type="project" value="InterPro"/>
</dbReference>
<dbReference type="FunFam" id="2.30.22.10:FF:000001">
    <property type="entry name" value="Protein GrpE"/>
    <property type="match status" value="1"/>
</dbReference>
<evidence type="ECO:0000313" key="15">
    <source>
        <dbReference type="EMBL" id="PIY62099.1"/>
    </source>
</evidence>